<keyword evidence="2" id="KW-0067">ATP-binding</keyword>
<accession>A0A0F9B143</accession>
<sequence>IGLKVDYKNFEKKIFIEITLKKIYVYFKRTNGLGGLPVGTSGRVLVLFSGGIDSPVASWLMMKRGCKVDFLHFHVFRNNKQSFNSKISNLVKKLNAFQGKSRLYLVPYSTYSIFTQGEIQEKYDLVLFKHFMLKFAERLAKENHYDAIVLGDNLGQVASQTIENIKASSLGLNAVIFRPLLTYDKQEIIDLSKKIGTYEISIKKYKDCCSIFFRL</sequence>
<evidence type="ECO:0000256" key="1">
    <source>
        <dbReference type="ARBA" id="ARBA00022741"/>
    </source>
</evidence>
<evidence type="ECO:0000256" key="2">
    <source>
        <dbReference type="ARBA" id="ARBA00022840"/>
    </source>
</evidence>
<dbReference type="InterPro" id="IPR004114">
    <property type="entry name" value="THUMP_dom"/>
</dbReference>
<feature type="domain" description="THUMP" evidence="3">
    <location>
        <begin position="1"/>
        <end position="29"/>
    </location>
</feature>
<keyword evidence="1" id="KW-0547">Nucleotide-binding</keyword>
<dbReference type="InterPro" id="IPR014729">
    <property type="entry name" value="Rossmann-like_a/b/a_fold"/>
</dbReference>
<dbReference type="PROSITE" id="PS51165">
    <property type="entry name" value="THUMP"/>
    <property type="match status" value="1"/>
</dbReference>
<dbReference type="Gene3D" id="3.40.50.620">
    <property type="entry name" value="HUPs"/>
    <property type="match status" value="1"/>
</dbReference>
<dbReference type="PANTHER" id="PTHR43209">
    <property type="entry name" value="TRNA SULFURTRANSFERASE"/>
    <property type="match status" value="1"/>
</dbReference>
<dbReference type="InterPro" id="IPR050102">
    <property type="entry name" value="tRNA_sulfurtransferase_ThiI"/>
</dbReference>
<organism evidence="4">
    <name type="scientific">marine sediment metagenome</name>
    <dbReference type="NCBI Taxonomy" id="412755"/>
    <lineage>
        <taxon>unclassified sequences</taxon>
        <taxon>metagenomes</taxon>
        <taxon>ecological metagenomes</taxon>
    </lineage>
</organism>
<evidence type="ECO:0000259" key="3">
    <source>
        <dbReference type="PROSITE" id="PS51165"/>
    </source>
</evidence>
<dbReference type="CDD" id="cd01712">
    <property type="entry name" value="PPase_ThiI"/>
    <property type="match status" value="1"/>
</dbReference>
<comment type="caution">
    <text evidence="4">The sequence shown here is derived from an EMBL/GenBank/DDBJ whole genome shotgun (WGS) entry which is preliminary data.</text>
</comment>
<protein>
    <recommendedName>
        <fullName evidence="3">THUMP domain-containing protein</fullName>
    </recommendedName>
</protein>
<dbReference type="EMBL" id="LAZR01040093">
    <property type="protein sequence ID" value="KKL15350.1"/>
    <property type="molecule type" value="Genomic_DNA"/>
</dbReference>
<evidence type="ECO:0000313" key="4">
    <source>
        <dbReference type="EMBL" id="KKL15350.1"/>
    </source>
</evidence>
<dbReference type="AlphaFoldDB" id="A0A0F9B143"/>
<dbReference type="GO" id="GO:0004810">
    <property type="term" value="F:CCA tRNA nucleotidyltransferase activity"/>
    <property type="evidence" value="ECO:0007669"/>
    <property type="project" value="InterPro"/>
</dbReference>
<feature type="non-terminal residue" evidence="4">
    <location>
        <position position="1"/>
    </location>
</feature>
<dbReference type="GO" id="GO:0002937">
    <property type="term" value="P:tRNA 4-thiouridine biosynthesis"/>
    <property type="evidence" value="ECO:0007669"/>
    <property type="project" value="TreeGrafter"/>
</dbReference>
<dbReference type="PANTHER" id="PTHR43209:SF1">
    <property type="entry name" value="TRNA SULFURTRANSFERASE"/>
    <property type="match status" value="1"/>
</dbReference>
<dbReference type="InterPro" id="IPR020536">
    <property type="entry name" value="ThiI_AANH"/>
</dbReference>
<dbReference type="SUPFAM" id="SSF143437">
    <property type="entry name" value="THUMP domain-like"/>
    <property type="match status" value="1"/>
</dbReference>
<name>A0A0F9B143_9ZZZZ</name>
<dbReference type="GO" id="GO:0003723">
    <property type="term" value="F:RNA binding"/>
    <property type="evidence" value="ECO:0007669"/>
    <property type="project" value="InterPro"/>
</dbReference>
<proteinExistence type="predicted"/>
<dbReference type="GO" id="GO:0052837">
    <property type="term" value="P:thiazole biosynthetic process"/>
    <property type="evidence" value="ECO:0007669"/>
    <property type="project" value="TreeGrafter"/>
</dbReference>
<dbReference type="GO" id="GO:0005524">
    <property type="term" value="F:ATP binding"/>
    <property type="evidence" value="ECO:0007669"/>
    <property type="project" value="UniProtKB-KW"/>
</dbReference>
<gene>
    <name evidence="4" type="ORF">LCGC14_2506460</name>
</gene>
<dbReference type="SUPFAM" id="SSF52402">
    <property type="entry name" value="Adenine nucleotide alpha hydrolases-like"/>
    <property type="match status" value="1"/>
</dbReference>
<reference evidence="4" key="1">
    <citation type="journal article" date="2015" name="Nature">
        <title>Complex archaea that bridge the gap between prokaryotes and eukaryotes.</title>
        <authorList>
            <person name="Spang A."/>
            <person name="Saw J.H."/>
            <person name="Jorgensen S.L."/>
            <person name="Zaremba-Niedzwiedzka K."/>
            <person name="Martijn J."/>
            <person name="Lind A.E."/>
            <person name="van Eijk R."/>
            <person name="Schleper C."/>
            <person name="Guy L."/>
            <person name="Ettema T.J."/>
        </authorList>
    </citation>
    <scope>NUCLEOTIDE SEQUENCE</scope>
</reference>
<dbReference type="Pfam" id="PF02568">
    <property type="entry name" value="ThiI"/>
    <property type="match status" value="1"/>
</dbReference>
<dbReference type="Gene3D" id="3.30.2130.30">
    <property type="match status" value="1"/>
</dbReference>
<dbReference type="GO" id="GO:0005829">
    <property type="term" value="C:cytosol"/>
    <property type="evidence" value="ECO:0007669"/>
    <property type="project" value="TreeGrafter"/>
</dbReference>